<organism evidence="2 3">
    <name type="scientific">Bifidobacterium longum subsp. infantis</name>
    <dbReference type="NCBI Taxonomy" id="1682"/>
    <lineage>
        <taxon>Bacteria</taxon>
        <taxon>Bacillati</taxon>
        <taxon>Actinomycetota</taxon>
        <taxon>Actinomycetes</taxon>
        <taxon>Bifidobacteriales</taxon>
        <taxon>Bifidobacteriaceae</taxon>
        <taxon>Bifidobacterium</taxon>
    </lineage>
</organism>
<dbReference type="PANTHER" id="PTHR13246:SF1">
    <property type="entry name" value="CYTOSOLIC ENDO-BETA-N-ACETYLGLUCOSAMINIDASE"/>
    <property type="match status" value="1"/>
</dbReference>
<protein>
    <submittedName>
        <fullName evidence="2">Uncharacterized protein</fullName>
    </submittedName>
</protein>
<evidence type="ECO:0000313" key="2">
    <source>
        <dbReference type="EMBL" id="VUX33448.1"/>
    </source>
</evidence>
<accession>A0A564VM07</accession>
<feature type="compositionally biased region" description="Basic and acidic residues" evidence="1">
    <location>
        <begin position="10"/>
        <end position="22"/>
    </location>
</feature>
<dbReference type="AlphaFoldDB" id="A0A564VM07"/>
<dbReference type="EMBL" id="CABHNT010000026">
    <property type="protein sequence ID" value="VUX33448.1"/>
    <property type="molecule type" value="Genomic_DNA"/>
</dbReference>
<name>A0A564VM07_BIFLI</name>
<evidence type="ECO:0000313" key="3">
    <source>
        <dbReference type="Proteomes" id="UP000345266"/>
    </source>
</evidence>
<dbReference type="PANTHER" id="PTHR13246">
    <property type="entry name" value="ENDO BETA N-ACETYLGLUCOSAMINIDASE"/>
    <property type="match status" value="1"/>
</dbReference>
<gene>
    <name evidence="2" type="ORF">BLJG463_01322</name>
</gene>
<evidence type="ECO:0000256" key="1">
    <source>
        <dbReference type="SAM" id="MobiDB-lite"/>
    </source>
</evidence>
<dbReference type="InterPro" id="IPR032979">
    <property type="entry name" value="ENGase"/>
</dbReference>
<feature type="region of interest" description="Disordered" evidence="1">
    <location>
        <begin position="1"/>
        <end position="25"/>
    </location>
</feature>
<dbReference type="Proteomes" id="UP000345266">
    <property type="component" value="Unassembled WGS sequence"/>
</dbReference>
<dbReference type="GO" id="GO:0033925">
    <property type="term" value="F:mannosyl-glycoprotein endo-beta-N-acetylglucosaminidase activity"/>
    <property type="evidence" value="ECO:0007669"/>
    <property type="project" value="InterPro"/>
</dbReference>
<dbReference type="Gene3D" id="2.60.120.260">
    <property type="entry name" value="Galactose-binding domain-like"/>
    <property type="match status" value="1"/>
</dbReference>
<proteinExistence type="predicted"/>
<reference evidence="2 3" key="1">
    <citation type="submission" date="2019-07" db="EMBL/GenBank/DDBJ databases">
        <authorList>
            <person name="Hibberd C M."/>
            <person name="Gehrig L. J."/>
            <person name="Chang H.-W."/>
            <person name="Venkatesh S."/>
        </authorList>
    </citation>
    <scope>NUCLEOTIDE SEQUENCE [LARGE SCALE GENOMIC DNA]</scope>
    <source>
        <strain evidence="2">Bifidobacterium_longum_subsp_infantis_JG_Bg463</strain>
    </source>
</reference>
<sequence length="174" mass="18987">MFSTSFDTGHGLEWRDGGERTSDQQWGNINLQDILPTWQWWIDADSDPLQADFDYGKDYEAVPRFKYTKVGGYEGGDSLVLSGKLSNDNTIRLYKTDLDVAAGSKIDLTYNKLNSDDSKLQLGLILADDPETVVPVDVTDGSAGNGWKTASVDLSQYAGKKIATLGLIVKAGAD</sequence>